<evidence type="ECO:0000256" key="1">
    <source>
        <dbReference type="SAM" id="MobiDB-lite"/>
    </source>
</evidence>
<protein>
    <submittedName>
        <fullName evidence="2">Uncharacterized protein</fullName>
    </submittedName>
</protein>
<dbReference type="EMBL" id="SMAB01000002">
    <property type="protein sequence ID" value="TCS83969.1"/>
    <property type="molecule type" value="Genomic_DNA"/>
</dbReference>
<comment type="caution">
    <text evidence="2">The sequence shown here is derived from an EMBL/GenBank/DDBJ whole genome shotgun (WGS) entry which is preliminary data.</text>
</comment>
<dbReference type="Proteomes" id="UP000295788">
    <property type="component" value="Unassembled WGS sequence"/>
</dbReference>
<proteinExistence type="predicted"/>
<name>A0A4V2UT31_9BACI</name>
<evidence type="ECO:0000313" key="3">
    <source>
        <dbReference type="Proteomes" id="UP000295788"/>
    </source>
</evidence>
<keyword evidence="3" id="KW-1185">Reference proteome</keyword>
<evidence type="ECO:0000313" key="2">
    <source>
        <dbReference type="EMBL" id="TCS83969.1"/>
    </source>
</evidence>
<reference evidence="2 3" key="1">
    <citation type="submission" date="2019-03" db="EMBL/GenBank/DDBJ databases">
        <title>Genomic Encyclopedia of Type Strains, Phase IV (KMG-IV): sequencing the most valuable type-strain genomes for metagenomic binning, comparative biology and taxonomic classification.</title>
        <authorList>
            <person name="Goeker M."/>
        </authorList>
    </citation>
    <scope>NUCLEOTIDE SEQUENCE [LARGE SCALE GENOMIC DNA]</scope>
    <source>
        <strain evidence="2 3">DSM 23802</strain>
    </source>
</reference>
<feature type="region of interest" description="Disordered" evidence="1">
    <location>
        <begin position="1"/>
        <end position="34"/>
    </location>
</feature>
<accession>A0A4V2UT31</accession>
<feature type="compositionally biased region" description="Basic and acidic residues" evidence="1">
    <location>
        <begin position="9"/>
        <end position="25"/>
    </location>
</feature>
<sequence length="117" mass="13519">MDTYESTLDEQKQVEKVKNPPKDARSLGAMESNQRHVSYRMKKRGMHWSLEGAEAMIKVKQGILNKTLRSTYLAHQRRSERKQRDVKKTVRLAQILRESTHPSIGVKQGSISLYTAH</sequence>
<dbReference type="AlphaFoldDB" id="A0A4V2UT31"/>
<gene>
    <name evidence="2" type="ORF">EDD72_1027</name>
</gene>
<organism evidence="2 3">
    <name type="scientific">Tepidibacillus fermentans</name>
    <dbReference type="NCBI Taxonomy" id="1281767"/>
    <lineage>
        <taxon>Bacteria</taxon>
        <taxon>Bacillati</taxon>
        <taxon>Bacillota</taxon>
        <taxon>Bacilli</taxon>
        <taxon>Bacillales</taxon>
        <taxon>Bacillaceae</taxon>
        <taxon>Tepidibacillus</taxon>
    </lineage>
</organism>